<dbReference type="SUPFAM" id="SSF51101">
    <property type="entry name" value="Mannose-binding lectins"/>
    <property type="match status" value="1"/>
</dbReference>
<keyword evidence="1" id="KW-0175">Coiled coil</keyword>
<dbReference type="OrthoDB" id="5094810at2759"/>
<accession>A0A8H4LDI8</accession>
<evidence type="ECO:0008006" key="5">
    <source>
        <dbReference type="Google" id="ProtNLM"/>
    </source>
</evidence>
<gene>
    <name evidence="3" type="ORF">FALBO_6140</name>
</gene>
<evidence type="ECO:0000256" key="1">
    <source>
        <dbReference type="SAM" id="Coils"/>
    </source>
</evidence>
<evidence type="ECO:0000256" key="2">
    <source>
        <dbReference type="SAM" id="MobiDB-lite"/>
    </source>
</evidence>
<comment type="caution">
    <text evidence="3">The sequence shown here is derived from an EMBL/GenBank/DDBJ whole genome shotgun (WGS) entry which is preliminary data.</text>
</comment>
<feature type="region of interest" description="Disordered" evidence="2">
    <location>
        <begin position="521"/>
        <end position="550"/>
    </location>
</feature>
<dbReference type="Proteomes" id="UP000554235">
    <property type="component" value="Unassembled WGS sequence"/>
</dbReference>
<reference evidence="3 4" key="1">
    <citation type="submission" date="2020-01" db="EMBL/GenBank/DDBJ databases">
        <title>Identification and distribution of gene clusters putatively required for synthesis of sphingolipid metabolism inhibitors in phylogenetically diverse species of the filamentous fungus Fusarium.</title>
        <authorList>
            <person name="Kim H.-S."/>
            <person name="Busman M."/>
            <person name="Brown D.W."/>
            <person name="Divon H."/>
            <person name="Uhlig S."/>
            <person name="Proctor R.H."/>
        </authorList>
    </citation>
    <scope>NUCLEOTIDE SEQUENCE [LARGE SCALE GENOMIC DNA]</scope>
    <source>
        <strain evidence="3 4">NRRL 20459</strain>
    </source>
</reference>
<dbReference type="InterPro" id="IPR036404">
    <property type="entry name" value="Jacalin-like_lectin_dom_sf"/>
</dbReference>
<feature type="coiled-coil region" evidence="1">
    <location>
        <begin position="614"/>
        <end position="662"/>
    </location>
</feature>
<keyword evidence="4" id="KW-1185">Reference proteome</keyword>
<proteinExistence type="predicted"/>
<organism evidence="3 4">
    <name type="scientific">Fusarium albosuccineum</name>
    <dbReference type="NCBI Taxonomy" id="1237068"/>
    <lineage>
        <taxon>Eukaryota</taxon>
        <taxon>Fungi</taxon>
        <taxon>Dikarya</taxon>
        <taxon>Ascomycota</taxon>
        <taxon>Pezizomycotina</taxon>
        <taxon>Sordariomycetes</taxon>
        <taxon>Hypocreomycetidae</taxon>
        <taxon>Hypocreales</taxon>
        <taxon>Nectriaceae</taxon>
        <taxon>Fusarium</taxon>
        <taxon>Fusarium decemcellulare species complex</taxon>
    </lineage>
</organism>
<protein>
    <recommendedName>
        <fullName evidence="5">Jacalin-type lectin domain-containing protein</fullName>
    </recommendedName>
</protein>
<dbReference type="EMBL" id="JAADYS010000802">
    <property type="protein sequence ID" value="KAF4466991.1"/>
    <property type="molecule type" value="Genomic_DNA"/>
</dbReference>
<evidence type="ECO:0000313" key="4">
    <source>
        <dbReference type="Proteomes" id="UP000554235"/>
    </source>
</evidence>
<evidence type="ECO:0000313" key="3">
    <source>
        <dbReference type="EMBL" id="KAF4466991.1"/>
    </source>
</evidence>
<dbReference type="Gene3D" id="2.100.10.30">
    <property type="entry name" value="Jacalin-like lectin domain"/>
    <property type="match status" value="1"/>
</dbReference>
<dbReference type="AlphaFoldDB" id="A0A8H4LDI8"/>
<name>A0A8H4LDI8_9HYPO</name>
<sequence>MVDAADILIEHDICVFPESKANKFVEGPVALVEIITCYEAKSGSTLPVSHIFRIEIVRRRVEAGVSPCARSRLLGTNDHCSGLNVQPATPGISLSLDDLDRALTHFNENHETLAQIRVVHHRSWKPSIPGKGRKVDCGSPSVPSRPVYPDIITGERSLLSPYPNNTASLEVSIITMSLKSGRVPYSDETFLGRGVNSFTSCFERSSNNVYYESKIVHNLSEVASCLGISLHSSIKRGFLSFEDSVCVVDETTFNAADTNVLIAVYVVNRERCMRPDELKMETESGRQPGTRLFNEIYGDSYYSELVEGGIAIVVLSITVVDRSKVKETVDALEHSPEFGNDKELSVKSILDAYRPGCSSQFALALKGTRTHASVSCSGNGYLETGSESDNIENLPAAILNFPKTVIEGTGWAWANLSRYTSNPSFKESLGQSKYSTLDYTLVQDLAATLLDDFMSYKCLLHDTQATMSRMISPGAHDGDIAPGDLSLEKLSIARNEIREEMAKIVEAIDVISRDPWVLLRQRSKKDQQGPPPSTNLKVATPLPAVGTNGVRPDSEVNDLLEPIFGAEQLAFDFNRLRSPEIWKYLVSAQKPKSAVDTKNTHRLNDAFSDSQTKRAEAGNEVNSLKKEVSDAKKATESVVEELKNANEQIRRLTASATDSAAKDRENQKTIQDLHQTIDELRPKANMLDALPRTVSPFLSQRMPTKVLEAVRSCESLAEHWRLGFLSGNMDATADGPEIFGIPTTPSYITPRSIIVHMLPECLVSIEIRYSDGSAVKLGGNDNRGYNVHKVLAMGDTIIRCEVQGSYKSWWKTVLVDTLILTTKQGHTREWRCNNLGDQQRSRWVEDAPGPSFTLRGFWGQAGNVIDRLGAVWSDSD</sequence>